<evidence type="ECO:0000313" key="3">
    <source>
        <dbReference type="EMBL" id="OXA88753.1"/>
    </source>
</evidence>
<reference evidence="3 5" key="2">
    <citation type="submission" date="2016-11" db="EMBL/GenBank/DDBJ databases">
        <title>Whole genomes of Flavobacteriaceae.</title>
        <authorList>
            <person name="Stine C."/>
            <person name="Li C."/>
            <person name="Tadesse D."/>
        </authorList>
    </citation>
    <scope>NUCLEOTIDE SEQUENCE [LARGE SCALE GENOMIC DNA]</scope>
    <source>
        <strain evidence="3 5">ATCC 29551</strain>
    </source>
</reference>
<dbReference type="OrthoDB" id="1454246at2"/>
<keyword evidence="5" id="KW-1185">Reference proteome</keyword>
<keyword evidence="1" id="KW-0472">Membrane</keyword>
<feature type="transmembrane region" description="Helical" evidence="1">
    <location>
        <begin position="209"/>
        <end position="231"/>
    </location>
</feature>
<dbReference type="RefSeq" id="WP_035619353.1">
    <property type="nucleotide sequence ID" value="NZ_JBEWQG010000002.1"/>
</dbReference>
<organism evidence="2 4">
    <name type="scientific">Flavobacterium hydatis</name>
    <name type="common">Cytophaga aquatilis</name>
    <dbReference type="NCBI Taxonomy" id="991"/>
    <lineage>
        <taxon>Bacteria</taxon>
        <taxon>Pseudomonadati</taxon>
        <taxon>Bacteroidota</taxon>
        <taxon>Flavobacteriia</taxon>
        <taxon>Flavobacteriales</taxon>
        <taxon>Flavobacteriaceae</taxon>
        <taxon>Flavobacterium</taxon>
    </lineage>
</organism>
<accession>A0A086AQ68</accession>
<evidence type="ECO:0000313" key="5">
    <source>
        <dbReference type="Proteomes" id="UP000198424"/>
    </source>
</evidence>
<keyword evidence="1" id="KW-1133">Transmembrane helix</keyword>
<dbReference type="eggNOG" id="ENOG5032RMZ">
    <property type="taxonomic scope" value="Bacteria"/>
</dbReference>
<dbReference type="AlphaFoldDB" id="A0A086AQ68"/>
<dbReference type="Proteomes" id="UP000198424">
    <property type="component" value="Unassembled WGS sequence"/>
</dbReference>
<sequence>MEENIFKRFFESFASRTVLALLGLLGTGITIYAFLQEKKVDIRYEVVANTNVLDFNADINKLEVYYDSTNLKQTKENLRIYTVKIINNGDENIIKEFYDSNEPLGIKISTGKIIEVPQIIQTSNDYIKRNLKVTDYQKDKISFSQVIIESGEFFIVKLLVLHTKGTTPKIISFGKIAGQKSISVVNAIDVKDETSFWSKTYLGSIWIQLLRLISYFVIGVLIIAFIVFISAQIDTYRDKKKRLKMISEFKNLKTYQYTRMDDAIFDRYKLKSSILFRKMKALIEDEKKLNFTYKELTEKFKSKEYRRFRKIDSTGNVNYVDPNDFYIITEMINDGIVFKENDVLVINQAMKDTLNKFTNFLLEKDEFKKRHFEPMINDELDEETTIEET</sequence>
<evidence type="ECO:0000313" key="2">
    <source>
        <dbReference type="EMBL" id="KFF18832.1"/>
    </source>
</evidence>
<dbReference type="EMBL" id="MUGY01000032">
    <property type="protein sequence ID" value="OXA88753.1"/>
    <property type="molecule type" value="Genomic_DNA"/>
</dbReference>
<name>A0A086AQ68_FLAHY</name>
<dbReference type="EMBL" id="JPRM01000005">
    <property type="protein sequence ID" value="KFF18832.1"/>
    <property type="molecule type" value="Genomic_DNA"/>
</dbReference>
<evidence type="ECO:0000313" key="4">
    <source>
        <dbReference type="Proteomes" id="UP000028712"/>
    </source>
</evidence>
<feature type="transmembrane region" description="Helical" evidence="1">
    <location>
        <begin position="13"/>
        <end position="35"/>
    </location>
</feature>
<evidence type="ECO:0000256" key="1">
    <source>
        <dbReference type="SAM" id="Phobius"/>
    </source>
</evidence>
<dbReference type="Proteomes" id="UP000028712">
    <property type="component" value="Unassembled WGS sequence"/>
</dbReference>
<reference evidence="2 4" key="1">
    <citation type="submission" date="2014-07" db="EMBL/GenBank/DDBJ databases">
        <title>Genome of Flavobacterium hydatis DSM 2063.</title>
        <authorList>
            <person name="Pipes S.E."/>
            <person name="Stropko S.J."/>
            <person name="Newman J.D."/>
        </authorList>
    </citation>
    <scope>NUCLEOTIDE SEQUENCE [LARGE SCALE GENOMIC DNA]</scope>
    <source>
        <strain evidence="2 4">DSM 2063</strain>
    </source>
</reference>
<protein>
    <submittedName>
        <fullName evidence="2">Uncharacterized protein</fullName>
    </submittedName>
</protein>
<proteinExistence type="predicted"/>
<comment type="caution">
    <text evidence="2">The sequence shown here is derived from an EMBL/GenBank/DDBJ whole genome shotgun (WGS) entry which is preliminary data.</text>
</comment>
<gene>
    <name evidence="3" type="ORF">B0A62_21140</name>
    <name evidence="2" type="ORF">IW20_04500</name>
</gene>
<keyword evidence="1" id="KW-0812">Transmembrane</keyword>